<protein>
    <submittedName>
        <fullName evidence="2">Uncharacterized protein</fullName>
    </submittedName>
</protein>
<keyword evidence="1" id="KW-0472">Membrane</keyword>
<gene>
    <name evidence="2" type="ORF">CEURO_LOCUS7534</name>
</gene>
<evidence type="ECO:0000313" key="2">
    <source>
        <dbReference type="EMBL" id="CAH9080517.1"/>
    </source>
</evidence>
<organism evidence="2 3">
    <name type="scientific">Cuscuta europaea</name>
    <name type="common">European dodder</name>
    <dbReference type="NCBI Taxonomy" id="41803"/>
    <lineage>
        <taxon>Eukaryota</taxon>
        <taxon>Viridiplantae</taxon>
        <taxon>Streptophyta</taxon>
        <taxon>Embryophyta</taxon>
        <taxon>Tracheophyta</taxon>
        <taxon>Spermatophyta</taxon>
        <taxon>Magnoliopsida</taxon>
        <taxon>eudicotyledons</taxon>
        <taxon>Gunneridae</taxon>
        <taxon>Pentapetalae</taxon>
        <taxon>asterids</taxon>
        <taxon>lamiids</taxon>
        <taxon>Solanales</taxon>
        <taxon>Convolvulaceae</taxon>
        <taxon>Cuscuteae</taxon>
        <taxon>Cuscuta</taxon>
        <taxon>Cuscuta subgen. Cuscuta</taxon>
    </lineage>
</organism>
<keyword evidence="1" id="KW-0812">Transmembrane</keyword>
<comment type="caution">
    <text evidence="2">The sequence shown here is derived from an EMBL/GenBank/DDBJ whole genome shotgun (WGS) entry which is preliminary data.</text>
</comment>
<dbReference type="AlphaFoldDB" id="A0A9P0YZM0"/>
<dbReference type="EMBL" id="CAMAPE010000013">
    <property type="protein sequence ID" value="CAH9080517.1"/>
    <property type="molecule type" value="Genomic_DNA"/>
</dbReference>
<accession>A0A9P0YZM0</accession>
<feature type="transmembrane region" description="Helical" evidence="1">
    <location>
        <begin position="29"/>
        <end position="50"/>
    </location>
</feature>
<proteinExistence type="predicted"/>
<evidence type="ECO:0000313" key="3">
    <source>
        <dbReference type="Proteomes" id="UP001152484"/>
    </source>
</evidence>
<evidence type="ECO:0000256" key="1">
    <source>
        <dbReference type="SAM" id="Phobius"/>
    </source>
</evidence>
<name>A0A9P0YZM0_CUSEU</name>
<keyword evidence="3" id="KW-1185">Reference proteome</keyword>
<dbReference type="Proteomes" id="UP001152484">
    <property type="component" value="Unassembled WGS sequence"/>
</dbReference>
<sequence>MDPHRTCAGGVFCGQGSSAALTKWEHLFYAFFQLIAVFLLPKACAAHYAASGGSRTGGRAHRPQTRVLKEASQPIVRRRSRPRCQSAYGKVRNPSLACSASKKKIGFMDQILDCIEVTLWKK</sequence>
<keyword evidence="1" id="KW-1133">Transmembrane helix</keyword>
<reference evidence="2" key="1">
    <citation type="submission" date="2022-07" db="EMBL/GenBank/DDBJ databases">
        <authorList>
            <person name="Macas J."/>
            <person name="Novak P."/>
            <person name="Neumann P."/>
        </authorList>
    </citation>
    <scope>NUCLEOTIDE SEQUENCE</scope>
</reference>